<keyword evidence="4" id="KW-0812">Transmembrane</keyword>
<dbReference type="GO" id="GO:0007155">
    <property type="term" value="P:cell adhesion"/>
    <property type="evidence" value="ECO:0007669"/>
    <property type="project" value="InterPro"/>
</dbReference>
<keyword evidence="3" id="KW-0732">Signal</keyword>
<dbReference type="GO" id="GO:0030001">
    <property type="term" value="P:metal ion transport"/>
    <property type="evidence" value="ECO:0007669"/>
    <property type="project" value="InterPro"/>
</dbReference>
<sequence length="326" mass="36642">MNKVALNKLKAVIIGSVIIAAIMIFTISTNENLPKSQQVSTQNVSDNKLKVATSFFPLYEFARNVGGNKTYVYSFLPIGEEPHEWEPSIQQIEELKGTKLFIYNGAGMEAYISKFMDSGEFQNMTFVKATDGIPLLKADSAENDKEILAQGGMDPHVWNDPIFAEQEVTNIKNAMQKADPTNAQYYENNANMYIAKLAALDNNIKTGLSHCKKDTFVSFHNAFNYFSNRYGIHDVWISGMAPEVDVPPQDILRIIQIMKDKDVKVIFSEDLVDPRLANTLASEVGAQVLILSPLEGINQTDQQEGKTYLDKWYQNLHNLRTALECQ</sequence>
<dbReference type="AlphaFoldDB" id="A0A2H1FGZ3"/>
<keyword evidence="4" id="KW-1133">Transmembrane helix</keyword>
<dbReference type="SUPFAM" id="SSF53807">
    <property type="entry name" value="Helical backbone' metal receptor"/>
    <property type="match status" value="1"/>
</dbReference>
<dbReference type="PRINTS" id="PR00691">
    <property type="entry name" value="ADHESINB"/>
</dbReference>
<reference evidence="6" key="1">
    <citation type="submission" date="2017-03" db="EMBL/GenBank/DDBJ databases">
        <authorList>
            <person name="Herbold C."/>
        </authorList>
    </citation>
    <scope>NUCLEOTIDE SEQUENCE [LARGE SCALE GENOMIC DNA]</scope>
</reference>
<accession>A0A2H1FGZ3</accession>
<evidence type="ECO:0000256" key="3">
    <source>
        <dbReference type="ARBA" id="ARBA00022729"/>
    </source>
</evidence>
<dbReference type="Gene3D" id="3.40.50.1980">
    <property type="entry name" value="Nitrogenase molybdenum iron protein domain"/>
    <property type="match status" value="2"/>
</dbReference>
<dbReference type="OrthoDB" id="50488at2157"/>
<evidence type="ECO:0000256" key="1">
    <source>
        <dbReference type="ARBA" id="ARBA00011028"/>
    </source>
</evidence>
<dbReference type="InterPro" id="IPR006128">
    <property type="entry name" value="Lipoprotein_PsaA-like"/>
</dbReference>
<keyword evidence="2" id="KW-0813">Transport</keyword>
<dbReference type="Pfam" id="PF01297">
    <property type="entry name" value="ZnuA"/>
    <property type="match status" value="1"/>
</dbReference>
<evidence type="ECO:0000256" key="2">
    <source>
        <dbReference type="ARBA" id="ARBA00022448"/>
    </source>
</evidence>
<keyword evidence="6" id="KW-1185">Reference proteome</keyword>
<comment type="similarity">
    <text evidence="1">Belongs to the bacterial solute-binding protein 9 family.</text>
</comment>
<dbReference type="EMBL" id="LT841358">
    <property type="protein sequence ID" value="SMH71962.1"/>
    <property type="molecule type" value="Genomic_DNA"/>
</dbReference>
<proteinExistence type="inferred from homology"/>
<evidence type="ECO:0000313" key="6">
    <source>
        <dbReference type="Proteomes" id="UP000230607"/>
    </source>
</evidence>
<keyword evidence="4" id="KW-0472">Membrane</keyword>
<dbReference type="InterPro" id="IPR006127">
    <property type="entry name" value="ZnuA-like"/>
</dbReference>
<dbReference type="RefSeq" id="WP_157927833.1">
    <property type="nucleotide sequence ID" value="NZ_LT841358.1"/>
</dbReference>
<dbReference type="PRINTS" id="PR00690">
    <property type="entry name" value="ADHESNFAMILY"/>
</dbReference>
<evidence type="ECO:0000313" key="5">
    <source>
        <dbReference type="EMBL" id="SMH71962.1"/>
    </source>
</evidence>
<gene>
    <name evidence="5" type="ORF">NCS_11774</name>
</gene>
<dbReference type="InterPro" id="IPR006129">
    <property type="entry name" value="AdhesinB"/>
</dbReference>
<dbReference type="GO" id="GO:0046872">
    <property type="term" value="F:metal ion binding"/>
    <property type="evidence" value="ECO:0007669"/>
    <property type="project" value="InterPro"/>
</dbReference>
<dbReference type="PANTHER" id="PTHR42953:SF3">
    <property type="entry name" value="HIGH-AFFINITY ZINC UPTAKE SYSTEM PROTEIN ZNUA"/>
    <property type="match status" value="1"/>
</dbReference>
<evidence type="ECO:0000256" key="4">
    <source>
        <dbReference type="SAM" id="Phobius"/>
    </source>
</evidence>
<organism evidence="5 6">
    <name type="scientific">Candidatus Nitrosotalea okcheonensis</name>
    <dbReference type="NCBI Taxonomy" id="1903276"/>
    <lineage>
        <taxon>Archaea</taxon>
        <taxon>Nitrososphaerota</taxon>
        <taxon>Nitrososphaeria</taxon>
        <taxon>Nitrosotaleales</taxon>
        <taxon>Nitrosotaleaceae</taxon>
        <taxon>Nitrosotalea</taxon>
    </lineage>
</organism>
<protein>
    <submittedName>
        <fullName evidence="5">ABC uptake transporter, substrate-binding protein</fullName>
    </submittedName>
</protein>
<dbReference type="PANTHER" id="PTHR42953">
    <property type="entry name" value="HIGH-AFFINITY ZINC UPTAKE SYSTEM PROTEIN ZNUA-RELATED"/>
    <property type="match status" value="1"/>
</dbReference>
<name>A0A2H1FGZ3_9ARCH</name>
<dbReference type="InterPro" id="IPR050492">
    <property type="entry name" value="Bact_metal-bind_prot9"/>
</dbReference>
<feature type="transmembrane region" description="Helical" evidence="4">
    <location>
        <begin position="12"/>
        <end position="29"/>
    </location>
</feature>
<dbReference type="Proteomes" id="UP000230607">
    <property type="component" value="Chromosome 1"/>
</dbReference>